<evidence type="ECO:0000313" key="5">
    <source>
        <dbReference type="Proteomes" id="UP000192929"/>
    </source>
</evidence>
<keyword evidence="1 4" id="KW-0436">Ligase</keyword>
<evidence type="ECO:0000313" key="4">
    <source>
        <dbReference type="EMBL" id="SMF03122.1"/>
    </source>
</evidence>
<reference evidence="5" key="1">
    <citation type="submission" date="2017-04" db="EMBL/GenBank/DDBJ databases">
        <authorList>
            <person name="Varghese N."/>
            <person name="Submissions S."/>
        </authorList>
    </citation>
    <scope>NUCLEOTIDE SEQUENCE [LARGE SCALE GENOMIC DNA]</scope>
    <source>
        <strain evidence="5">NIO-1021</strain>
    </source>
</reference>
<sequence length="308" mass="32652">MEATEDRPAADYRAAELDGALRGHGCRLTILDSVPSTNEWLVEQLSRDAAHDAAGAPLRAVVAGFQSRGKGRLDRSWFTPAGTAVTFSVALTPRDRSGRAWPQDLLPWLTLMLAHSVTATVRELTGVPAAVKWPNDVLIRERKVCGILASLVPSPPGAAHQGPTVVLGAGINVQQGHLPVPGATSLRLETGNDAAVPTRSAVLTGVLAHFSRALDRASVDPAAQLGPGGELRRELESALDTLGRRVLVHLPGRNAPLPATAVGLGSSGQLRVRDDDGREHEYGAGDVVHVRPGPRTPEDAEHENERPR</sequence>
<dbReference type="RefSeq" id="WP_085106616.1">
    <property type="nucleotide sequence ID" value="NZ_FXAC01000006.1"/>
</dbReference>
<feature type="domain" description="BPL/LPL catalytic" evidence="3">
    <location>
        <begin position="13"/>
        <end position="218"/>
    </location>
</feature>
<accession>A0A1X7CTV1</accession>
<dbReference type="PANTHER" id="PTHR12835">
    <property type="entry name" value="BIOTIN PROTEIN LIGASE"/>
    <property type="match status" value="1"/>
</dbReference>
<dbReference type="CDD" id="cd16442">
    <property type="entry name" value="BPL"/>
    <property type="match status" value="1"/>
</dbReference>
<dbReference type="Gene3D" id="2.30.30.100">
    <property type="match status" value="1"/>
</dbReference>
<dbReference type="Proteomes" id="UP000192929">
    <property type="component" value="Unassembled WGS sequence"/>
</dbReference>
<evidence type="ECO:0000256" key="1">
    <source>
        <dbReference type="ARBA" id="ARBA00022598"/>
    </source>
</evidence>
<dbReference type="AlphaFoldDB" id="A0A1X7CTV1"/>
<organism evidence="4 5">
    <name type="scientific">Kocuria marina subsp. indica</name>
    <dbReference type="NCBI Taxonomy" id="1049583"/>
    <lineage>
        <taxon>Bacteria</taxon>
        <taxon>Bacillati</taxon>
        <taxon>Actinomycetota</taxon>
        <taxon>Actinomycetes</taxon>
        <taxon>Micrococcales</taxon>
        <taxon>Micrococcaceae</taxon>
        <taxon>Kocuria</taxon>
    </lineage>
</organism>
<dbReference type="NCBIfam" id="TIGR00121">
    <property type="entry name" value="birA_ligase"/>
    <property type="match status" value="1"/>
</dbReference>
<dbReference type="GO" id="GO:0004077">
    <property type="term" value="F:biotin--[biotin carboxyl-carrier protein] ligase activity"/>
    <property type="evidence" value="ECO:0007669"/>
    <property type="project" value="InterPro"/>
</dbReference>
<protein>
    <submittedName>
        <fullName evidence="4">BirA family transcriptional regulator, biotin operon repressor / biotin-[acetyl-CoA-carboxylase] ligase</fullName>
    </submittedName>
</protein>
<gene>
    <name evidence="4" type="ORF">SAMN06296028_10615</name>
</gene>
<dbReference type="InterPro" id="IPR004408">
    <property type="entry name" value="Biotin_CoA_COase_ligase"/>
</dbReference>
<dbReference type="EMBL" id="FXAC01000006">
    <property type="protein sequence ID" value="SMF03122.1"/>
    <property type="molecule type" value="Genomic_DNA"/>
</dbReference>
<dbReference type="SUPFAM" id="SSF55681">
    <property type="entry name" value="Class II aaRS and biotin synthetases"/>
    <property type="match status" value="1"/>
</dbReference>
<evidence type="ECO:0000259" key="3">
    <source>
        <dbReference type="PROSITE" id="PS51733"/>
    </source>
</evidence>
<dbReference type="InterPro" id="IPR045864">
    <property type="entry name" value="aa-tRNA-synth_II/BPL/LPL"/>
</dbReference>
<feature type="compositionally biased region" description="Basic and acidic residues" evidence="2">
    <location>
        <begin position="271"/>
        <end position="283"/>
    </location>
</feature>
<dbReference type="Pfam" id="PF03099">
    <property type="entry name" value="BPL_LplA_LipB"/>
    <property type="match status" value="1"/>
</dbReference>
<feature type="compositionally biased region" description="Basic and acidic residues" evidence="2">
    <location>
        <begin position="296"/>
        <end position="308"/>
    </location>
</feature>
<dbReference type="GO" id="GO:0005737">
    <property type="term" value="C:cytoplasm"/>
    <property type="evidence" value="ECO:0007669"/>
    <property type="project" value="TreeGrafter"/>
</dbReference>
<evidence type="ECO:0000256" key="2">
    <source>
        <dbReference type="SAM" id="MobiDB-lite"/>
    </source>
</evidence>
<dbReference type="InterPro" id="IPR004143">
    <property type="entry name" value="BPL_LPL_catalytic"/>
</dbReference>
<name>A0A1X7CTV1_9MICC</name>
<dbReference type="Gene3D" id="3.30.930.10">
    <property type="entry name" value="Bira Bifunctional Protein, Domain 2"/>
    <property type="match status" value="1"/>
</dbReference>
<proteinExistence type="predicted"/>
<dbReference type="PANTHER" id="PTHR12835:SF5">
    <property type="entry name" value="BIOTIN--PROTEIN LIGASE"/>
    <property type="match status" value="1"/>
</dbReference>
<feature type="region of interest" description="Disordered" evidence="2">
    <location>
        <begin position="267"/>
        <end position="308"/>
    </location>
</feature>
<keyword evidence="5" id="KW-1185">Reference proteome</keyword>
<dbReference type="PROSITE" id="PS51733">
    <property type="entry name" value="BPL_LPL_CATALYTIC"/>
    <property type="match status" value="1"/>
</dbReference>